<feature type="transmembrane region" description="Helical" evidence="8">
    <location>
        <begin position="375"/>
        <end position="394"/>
    </location>
</feature>
<keyword evidence="7 8" id="KW-0472">Membrane</keyword>
<sequence>MSAAPEHAAVFEPHLPLSLLLTAAITGALAFLQVYSIQSVLPVLMRDLGIDAVTAGTTVGATVLAVALMSPFMGMLSDALGRRGLIIASVFFLALPTAAMFWTHDIGQLWWLRFLQGLAVPGITVVLIAYIGEEFSGANRVRLMSFYVSGTVLGGFLGRFLMGYLDEWIGWRAGFLVMAALSVGGGVLVWRHLPPSRRFVARPQMSNAAKTLWRHLHNRHVLSACALGFCVLFSLLGCFTYINLHLAASPYYLNSAQLADIFAVYLIGMVITPLAGRLIMRFGANRTVLLAVALSVFGVLLSLSTPLWLIVLALAMMSTGVFITQSATINYIAQHVEEGRSLASGLYYMAYYAGGFAGTWLCGIAYAHAGWPNTVSTLIAAQVLAMVIAGVLMVKKRQLKFSGSL</sequence>
<protein>
    <submittedName>
        <fullName evidence="10">MFS transporter</fullName>
    </submittedName>
</protein>
<keyword evidence="11" id="KW-1185">Reference proteome</keyword>
<comment type="similarity">
    <text evidence="2">Belongs to the major facilitator superfamily.</text>
</comment>
<proteinExistence type="inferred from homology"/>
<evidence type="ECO:0000313" key="10">
    <source>
        <dbReference type="EMBL" id="QRQ81555.1"/>
    </source>
</evidence>
<dbReference type="PROSITE" id="PS00216">
    <property type="entry name" value="SUGAR_TRANSPORT_1"/>
    <property type="match status" value="1"/>
</dbReference>
<dbReference type="PANTHER" id="PTHR43271">
    <property type="entry name" value="BLL2771 PROTEIN"/>
    <property type="match status" value="1"/>
</dbReference>
<evidence type="ECO:0000256" key="5">
    <source>
        <dbReference type="ARBA" id="ARBA00022692"/>
    </source>
</evidence>
<keyword evidence="4" id="KW-1003">Cell membrane</keyword>
<dbReference type="InterPro" id="IPR036259">
    <property type="entry name" value="MFS_trans_sf"/>
</dbReference>
<dbReference type="InterPro" id="IPR020846">
    <property type="entry name" value="MFS_dom"/>
</dbReference>
<evidence type="ECO:0000256" key="6">
    <source>
        <dbReference type="ARBA" id="ARBA00022989"/>
    </source>
</evidence>
<dbReference type="GO" id="GO:0005886">
    <property type="term" value="C:plasma membrane"/>
    <property type="evidence" value="ECO:0007669"/>
    <property type="project" value="UniProtKB-SubCell"/>
</dbReference>
<dbReference type="EMBL" id="CP069798">
    <property type="protein sequence ID" value="QRQ81555.1"/>
    <property type="molecule type" value="Genomic_DNA"/>
</dbReference>
<comment type="subcellular location">
    <subcellularLocation>
        <location evidence="1">Cell membrane</location>
        <topology evidence="1">Multi-pass membrane protein</topology>
    </subcellularLocation>
</comment>
<feature type="transmembrane region" description="Helical" evidence="8">
    <location>
        <begin position="287"/>
        <end position="303"/>
    </location>
</feature>
<evidence type="ECO:0000256" key="1">
    <source>
        <dbReference type="ARBA" id="ARBA00004651"/>
    </source>
</evidence>
<feature type="transmembrane region" description="Helical" evidence="8">
    <location>
        <begin position="143"/>
        <end position="162"/>
    </location>
</feature>
<evidence type="ECO:0000256" key="3">
    <source>
        <dbReference type="ARBA" id="ARBA00022448"/>
    </source>
</evidence>
<dbReference type="Pfam" id="PF07690">
    <property type="entry name" value="MFS_1"/>
    <property type="match status" value="2"/>
</dbReference>
<dbReference type="InterPro" id="IPR005829">
    <property type="entry name" value="Sugar_transporter_CS"/>
</dbReference>
<dbReference type="PROSITE" id="PS50850">
    <property type="entry name" value="MFS"/>
    <property type="match status" value="1"/>
</dbReference>
<name>A0A892ZDW3_9NEIS</name>
<evidence type="ECO:0000256" key="4">
    <source>
        <dbReference type="ARBA" id="ARBA00022475"/>
    </source>
</evidence>
<evidence type="ECO:0000256" key="8">
    <source>
        <dbReference type="SAM" id="Phobius"/>
    </source>
</evidence>
<reference evidence="10" key="1">
    <citation type="submission" date="2021-02" db="EMBL/GenBank/DDBJ databases">
        <title>Neisseriaceae sp. 26B isolated from the cloaca of a Common Toad-headed Turtle (Mesoclemmys nasuta).</title>
        <authorList>
            <person name="Spergser J."/>
            <person name="Busse H.-J."/>
        </authorList>
    </citation>
    <scope>NUCLEOTIDE SEQUENCE</scope>
    <source>
        <strain evidence="10">26B</strain>
    </source>
</reference>
<keyword evidence="5 8" id="KW-0812">Transmembrane</keyword>
<dbReference type="Gene3D" id="1.20.1250.20">
    <property type="entry name" value="MFS general substrate transporter like domains"/>
    <property type="match status" value="1"/>
</dbReference>
<feature type="transmembrane region" description="Helical" evidence="8">
    <location>
        <begin position="309"/>
        <end position="333"/>
    </location>
</feature>
<dbReference type="RefSeq" id="WP_230338849.1">
    <property type="nucleotide sequence ID" value="NZ_CP069798.1"/>
</dbReference>
<dbReference type="SUPFAM" id="SSF103473">
    <property type="entry name" value="MFS general substrate transporter"/>
    <property type="match status" value="1"/>
</dbReference>
<evidence type="ECO:0000256" key="2">
    <source>
        <dbReference type="ARBA" id="ARBA00008335"/>
    </source>
</evidence>
<feature type="transmembrane region" description="Helical" evidence="8">
    <location>
        <begin position="221"/>
        <end position="242"/>
    </location>
</feature>
<keyword evidence="3" id="KW-0813">Transport</keyword>
<feature type="transmembrane region" description="Helical" evidence="8">
    <location>
        <begin position="345"/>
        <end position="369"/>
    </location>
</feature>
<dbReference type="GO" id="GO:0022857">
    <property type="term" value="F:transmembrane transporter activity"/>
    <property type="evidence" value="ECO:0007669"/>
    <property type="project" value="InterPro"/>
</dbReference>
<accession>A0A892ZDW3</accession>
<feature type="transmembrane region" description="Helical" evidence="8">
    <location>
        <begin position="262"/>
        <end position="280"/>
    </location>
</feature>
<dbReference type="CDD" id="cd17324">
    <property type="entry name" value="MFS_NepI_like"/>
    <property type="match status" value="1"/>
</dbReference>
<evidence type="ECO:0000256" key="7">
    <source>
        <dbReference type="ARBA" id="ARBA00023136"/>
    </source>
</evidence>
<dbReference type="PANTHER" id="PTHR43271:SF2">
    <property type="entry name" value="BLL2771 PROTEIN"/>
    <property type="match status" value="1"/>
</dbReference>
<evidence type="ECO:0000313" key="11">
    <source>
        <dbReference type="Proteomes" id="UP000653156"/>
    </source>
</evidence>
<keyword evidence="6 8" id="KW-1133">Transmembrane helix</keyword>
<gene>
    <name evidence="10" type="ORF">JQU52_12770</name>
</gene>
<feature type="transmembrane region" description="Helical" evidence="8">
    <location>
        <begin position="52"/>
        <end position="73"/>
    </location>
</feature>
<dbReference type="Proteomes" id="UP000653156">
    <property type="component" value="Chromosome"/>
</dbReference>
<dbReference type="InterPro" id="IPR011701">
    <property type="entry name" value="MFS"/>
</dbReference>
<evidence type="ECO:0000259" key="9">
    <source>
        <dbReference type="PROSITE" id="PS50850"/>
    </source>
</evidence>
<feature type="transmembrane region" description="Helical" evidence="8">
    <location>
        <begin position="168"/>
        <end position="190"/>
    </location>
</feature>
<dbReference type="AlphaFoldDB" id="A0A892ZDW3"/>
<feature type="domain" description="Major facilitator superfamily (MFS) profile" evidence="9">
    <location>
        <begin position="19"/>
        <end position="398"/>
    </location>
</feature>
<dbReference type="KEGG" id="ptes:JQU52_12770"/>
<feature type="transmembrane region" description="Helical" evidence="8">
    <location>
        <begin position="85"/>
        <end position="104"/>
    </location>
</feature>
<feature type="transmembrane region" description="Helical" evidence="8">
    <location>
        <begin position="110"/>
        <end position="131"/>
    </location>
</feature>
<organism evidence="10 11">
    <name type="scientific">Paralysiella testudinis</name>
    <dbReference type="NCBI Taxonomy" id="2809020"/>
    <lineage>
        <taxon>Bacteria</taxon>
        <taxon>Pseudomonadati</taxon>
        <taxon>Pseudomonadota</taxon>
        <taxon>Betaproteobacteria</taxon>
        <taxon>Neisseriales</taxon>
        <taxon>Neisseriaceae</taxon>
        <taxon>Paralysiella</taxon>
    </lineage>
</organism>